<organism evidence="3">
    <name type="scientific">Anopheles funestus</name>
    <name type="common">African malaria mosquito</name>
    <dbReference type="NCBI Taxonomy" id="62324"/>
    <lineage>
        <taxon>Eukaryota</taxon>
        <taxon>Metazoa</taxon>
        <taxon>Ecdysozoa</taxon>
        <taxon>Arthropoda</taxon>
        <taxon>Hexapoda</taxon>
        <taxon>Insecta</taxon>
        <taxon>Pterygota</taxon>
        <taxon>Neoptera</taxon>
        <taxon>Endopterygota</taxon>
        <taxon>Diptera</taxon>
        <taxon>Nematocera</taxon>
        <taxon>Culicoidea</taxon>
        <taxon>Culicidae</taxon>
        <taxon>Anophelinae</taxon>
        <taxon>Anopheles</taxon>
    </lineage>
</organism>
<feature type="region of interest" description="Disordered" evidence="1">
    <location>
        <begin position="226"/>
        <end position="247"/>
    </location>
</feature>
<evidence type="ECO:0000313" key="3">
    <source>
        <dbReference type="EnsemblMetazoa" id="AFUN000938-PA"/>
    </source>
</evidence>
<evidence type="ECO:0000256" key="1">
    <source>
        <dbReference type="SAM" id="MobiDB-lite"/>
    </source>
</evidence>
<sequence>MNYKWIIFAFVSLSLSLTSYGLPETEDGITPNSTATKQWRVFQIKTTASSVSKTGTTTTRKMTTTTKRPPTGTTKRSGQLIAGSSTKTPTTIKRSGQQALGSAGRTSTTTKRSSTLKNSSGPNGKSSTTTAKSVQVSQPRTLPPVTAPSGYKTSMTTTKARGVPEKIKQGTTTRRVSTTTARNAVPATYPILLRSRPPVAALMSSNNFFYGMPMFSPFGMYPSNTEASSNSTTDSSNMTTTMDPVSSTTTVTALTTTPTLNNTITSNDTVEYEEHEEVLPTPAEYDYLNESDTTTPAVSVPVTETTHNVTSSIGPNMIRKRRKKVISTTTPSPNPGVVRIRLRRKKTTIAPVSDVTTVD</sequence>
<feature type="compositionally biased region" description="Low complexity" evidence="1">
    <location>
        <begin position="228"/>
        <end position="247"/>
    </location>
</feature>
<feature type="compositionally biased region" description="Low complexity" evidence="1">
    <location>
        <begin position="105"/>
        <end position="120"/>
    </location>
</feature>
<feature type="compositionally biased region" description="Low complexity" evidence="1">
    <location>
        <begin position="51"/>
        <end position="77"/>
    </location>
</feature>
<reference evidence="3" key="1">
    <citation type="submission" date="2020-05" db="UniProtKB">
        <authorList>
            <consortium name="EnsemblMetazoa"/>
        </authorList>
    </citation>
    <scope>IDENTIFICATION</scope>
    <source>
        <strain evidence="3">FUMOZ</strain>
    </source>
</reference>
<keyword evidence="2" id="KW-0732">Signal</keyword>
<proteinExistence type="predicted"/>
<feature type="region of interest" description="Disordered" evidence="1">
    <location>
        <begin position="51"/>
        <end position="159"/>
    </location>
</feature>
<dbReference type="AlphaFoldDB" id="A0A182R447"/>
<feature type="chain" id="PRO_5021472179" evidence="2">
    <location>
        <begin position="22"/>
        <end position="359"/>
    </location>
</feature>
<protein>
    <submittedName>
        <fullName evidence="3">Uncharacterized protein</fullName>
    </submittedName>
</protein>
<dbReference type="EnsemblMetazoa" id="AFUN000938-RA">
    <property type="protein sequence ID" value="AFUN000938-PA"/>
    <property type="gene ID" value="AFUN000938"/>
</dbReference>
<feature type="signal peptide" evidence="2">
    <location>
        <begin position="1"/>
        <end position="21"/>
    </location>
</feature>
<feature type="compositionally biased region" description="Polar residues" evidence="1">
    <location>
        <begin position="82"/>
        <end position="100"/>
    </location>
</feature>
<name>A0A182R447_ANOFN</name>
<accession>A0A182R447</accession>
<evidence type="ECO:0000256" key="2">
    <source>
        <dbReference type="SAM" id="SignalP"/>
    </source>
</evidence>
<dbReference type="VEuPathDB" id="VectorBase:AFUN000938"/>
<feature type="compositionally biased region" description="Polar residues" evidence="1">
    <location>
        <begin position="121"/>
        <end position="140"/>
    </location>
</feature>